<feature type="region of interest" description="Disordered" evidence="1">
    <location>
        <begin position="227"/>
        <end position="335"/>
    </location>
</feature>
<evidence type="ECO:0000313" key="2">
    <source>
        <dbReference type="EMBL" id="RUP45220.1"/>
    </source>
</evidence>
<comment type="caution">
    <text evidence="2">The sequence shown here is derived from an EMBL/GenBank/DDBJ whole genome shotgun (WGS) entry which is preliminary data.</text>
</comment>
<evidence type="ECO:0000313" key="3">
    <source>
        <dbReference type="Proteomes" id="UP000268093"/>
    </source>
</evidence>
<dbReference type="OrthoDB" id="2162832at2759"/>
<reference evidence="2 3" key="1">
    <citation type="journal article" date="2018" name="New Phytol.">
        <title>Phylogenomics of Endogonaceae and evolution of mycorrhizas within Mucoromycota.</title>
        <authorList>
            <person name="Chang Y."/>
            <person name="Desiro A."/>
            <person name="Na H."/>
            <person name="Sandor L."/>
            <person name="Lipzen A."/>
            <person name="Clum A."/>
            <person name="Barry K."/>
            <person name="Grigoriev I.V."/>
            <person name="Martin F.M."/>
            <person name="Stajich J.E."/>
            <person name="Smith M.E."/>
            <person name="Bonito G."/>
            <person name="Spatafora J.W."/>
        </authorList>
    </citation>
    <scope>NUCLEOTIDE SEQUENCE [LARGE SCALE GENOMIC DNA]</scope>
    <source>
        <strain evidence="2 3">GMNB39</strain>
    </source>
</reference>
<organism evidence="2 3">
    <name type="scientific">Jimgerdemannia flammicorona</name>
    <dbReference type="NCBI Taxonomy" id="994334"/>
    <lineage>
        <taxon>Eukaryota</taxon>
        <taxon>Fungi</taxon>
        <taxon>Fungi incertae sedis</taxon>
        <taxon>Mucoromycota</taxon>
        <taxon>Mucoromycotina</taxon>
        <taxon>Endogonomycetes</taxon>
        <taxon>Endogonales</taxon>
        <taxon>Endogonaceae</taxon>
        <taxon>Jimgerdemannia</taxon>
    </lineage>
</organism>
<gene>
    <name evidence="2" type="ORF">BC936DRAFT_148461</name>
</gene>
<dbReference type="AlphaFoldDB" id="A0A433D301"/>
<protein>
    <submittedName>
        <fullName evidence="2">Uncharacterized protein</fullName>
    </submittedName>
</protein>
<name>A0A433D301_9FUNG</name>
<feature type="region of interest" description="Disordered" evidence="1">
    <location>
        <begin position="692"/>
        <end position="724"/>
    </location>
</feature>
<accession>A0A433D301</accession>
<evidence type="ECO:0000256" key="1">
    <source>
        <dbReference type="SAM" id="MobiDB-lite"/>
    </source>
</evidence>
<dbReference type="EMBL" id="RBNI01007617">
    <property type="protein sequence ID" value="RUP45220.1"/>
    <property type="molecule type" value="Genomic_DNA"/>
</dbReference>
<feature type="compositionally biased region" description="Polar residues" evidence="1">
    <location>
        <begin position="259"/>
        <end position="272"/>
    </location>
</feature>
<sequence length="724" mass="82659">MLYFFALLNKKLVKAVKNRVSIENTKKRPMAANKLSPNEERQAVHDRLEWEGDSNTPKVKVTYSSKRSIAASKEDEEFFPGFQELMRYLENNEIWSYAEFLVQHHDVILVSPPFSDDWSVLDGCWARRFLFQAKNFDSSDHSVLEKKGAPICYLRIWSIGYRSNPSDGSVALLSAISGFGALDIMATNRIRLKASMDLLGVAGTQNLQKITSRGHLKAFVGHDLNRKGKASETGLAEPREITSDAVNNPFLSNEEDESNIASDQIEQTATRNKNTRKRFWEDDNPNAKRQTNKHAHTENDEEDDEEDEEDDEEDEEEDDEEDEEEETASNDQEEDAMKRLKDAYLDAKQNKASTDPIWWRVVDMTTTSIRWRPSQSWLENTRKTIRGRIPDISEMAKIFIAALYQKVARDYKQIGSKGILRSLSTTEVPVKASAKDRLQAMVCDMSPAPSPPCLEVNAVDPSAAEIIWILDCLSEIYTNTERGIPQRRNTERDIDIFYNRCLFRIVEDVVDVHFGEMCSRASRERRQVAVDRAKINEGSKLDWLFSRHDLGPAYYWGQEFGIVENAGTKCDNKRKVSKDSLRTMKNLRDMLLSIRKRFPVPGESSILDEAFKQLVLPGIVMSSWTYRIIAVSPIDDTWHGLIDVDKFILPTTMNELQQVLKCCRSLLVREILKKTIQIMRLAAEVVDEDGFVPCENQGSPEEQRTPKKKKQGSKAPAKVGKNVL</sequence>
<proteinExistence type="predicted"/>
<feature type="compositionally biased region" description="Acidic residues" evidence="1">
    <location>
        <begin position="299"/>
        <end position="334"/>
    </location>
</feature>
<keyword evidence="3" id="KW-1185">Reference proteome</keyword>
<dbReference type="Proteomes" id="UP000268093">
    <property type="component" value="Unassembled WGS sequence"/>
</dbReference>